<dbReference type="InterPro" id="IPR043504">
    <property type="entry name" value="Peptidase_S1_PA_chymotrypsin"/>
</dbReference>
<dbReference type="Gene3D" id="2.40.10.10">
    <property type="entry name" value="Trypsin-like serine proteases"/>
    <property type="match status" value="1"/>
</dbReference>
<keyword evidence="4" id="KW-1185">Reference proteome</keyword>
<proteinExistence type="predicted"/>
<keyword evidence="1" id="KW-1015">Disulfide bond</keyword>
<evidence type="ECO:0000259" key="2">
    <source>
        <dbReference type="PROSITE" id="PS50240"/>
    </source>
</evidence>
<dbReference type="InterPro" id="IPR001314">
    <property type="entry name" value="Peptidase_S1A"/>
</dbReference>
<dbReference type="Proteomes" id="UP000242180">
    <property type="component" value="Unassembled WGS sequence"/>
</dbReference>
<gene>
    <name evidence="3" type="ORF">BCR43DRAFT_420851</name>
</gene>
<accession>A0A1X2H7J5</accession>
<dbReference type="Pfam" id="PF00089">
    <property type="entry name" value="Trypsin"/>
    <property type="match status" value="1"/>
</dbReference>
<dbReference type="InterPro" id="IPR001254">
    <property type="entry name" value="Trypsin_dom"/>
</dbReference>
<dbReference type="PROSITE" id="PS00134">
    <property type="entry name" value="TRYPSIN_HIS"/>
    <property type="match status" value="1"/>
</dbReference>
<dbReference type="STRING" id="13706.A0A1X2H7J5"/>
<dbReference type="GO" id="GO:0006508">
    <property type="term" value="P:proteolysis"/>
    <property type="evidence" value="ECO:0007669"/>
    <property type="project" value="InterPro"/>
</dbReference>
<comment type="caution">
    <text evidence="3">The sequence shown here is derived from an EMBL/GenBank/DDBJ whole genome shotgun (WGS) entry which is preliminary data.</text>
</comment>
<feature type="domain" description="Peptidase S1" evidence="2">
    <location>
        <begin position="1"/>
        <end position="240"/>
    </location>
</feature>
<dbReference type="OrthoDB" id="6380398at2759"/>
<dbReference type="SMART" id="SM00020">
    <property type="entry name" value="Tryp_SPc"/>
    <property type="match status" value="1"/>
</dbReference>
<dbReference type="PRINTS" id="PR00722">
    <property type="entry name" value="CHYMOTRYPSIN"/>
</dbReference>
<dbReference type="AlphaFoldDB" id="A0A1X2H7J5"/>
<evidence type="ECO:0000313" key="3">
    <source>
        <dbReference type="EMBL" id="ORY94512.1"/>
    </source>
</evidence>
<dbReference type="GO" id="GO:0004252">
    <property type="term" value="F:serine-type endopeptidase activity"/>
    <property type="evidence" value="ECO:0007669"/>
    <property type="project" value="InterPro"/>
</dbReference>
<organism evidence="3 4">
    <name type="scientific">Syncephalastrum racemosum</name>
    <name type="common">Filamentous fungus</name>
    <dbReference type="NCBI Taxonomy" id="13706"/>
    <lineage>
        <taxon>Eukaryota</taxon>
        <taxon>Fungi</taxon>
        <taxon>Fungi incertae sedis</taxon>
        <taxon>Mucoromycota</taxon>
        <taxon>Mucoromycotina</taxon>
        <taxon>Mucoromycetes</taxon>
        <taxon>Mucorales</taxon>
        <taxon>Syncephalastraceae</taxon>
        <taxon>Syncephalastrum</taxon>
    </lineage>
</organism>
<dbReference type="InterPro" id="IPR009003">
    <property type="entry name" value="Peptidase_S1_PA"/>
</dbReference>
<dbReference type="EMBL" id="MCGN01000007">
    <property type="protein sequence ID" value="ORY94512.1"/>
    <property type="molecule type" value="Genomic_DNA"/>
</dbReference>
<name>A0A1X2H7J5_SYNRA</name>
<dbReference type="PANTHER" id="PTHR24250:SF27">
    <property type="entry name" value="ELASTASE 2 LIKE"/>
    <property type="match status" value="1"/>
</dbReference>
<protein>
    <submittedName>
        <fullName evidence="3">Trypsin-like cysteine/serine peptidase domain-containing protein</fullName>
    </submittedName>
</protein>
<reference evidence="3 4" key="1">
    <citation type="submission" date="2016-07" db="EMBL/GenBank/DDBJ databases">
        <title>Pervasive Adenine N6-methylation of Active Genes in Fungi.</title>
        <authorList>
            <consortium name="DOE Joint Genome Institute"/>
            <person name="Mondo S.J."/>
            <person name="Dannebaum R.O."/>
            <person name="Kuo R.C."/>
            <person name="Labutti K."/>
            <person name="Haridas S."/>
            <person name="Kuo A."/>
            <person name="Salamov A."/>
            <person name="Ahrendt S.R."/>
            <person name="Lipzen A."/>
            <person name="Sullivan W."/>
            <person name="Andreopoulos W.B."/>
            <person name="Clum A."/>
            <person name="Lindquist E."/>
            <person name="Daum C."/>
            <person name="Ramamoorthy G.K."/>
            <person name="Gryganskyi A."/>
            <person name="Culley D."/>
            <person name="Magnuson J.K."/>
            <person name="James T.Y."/>
            <person name="O'Malley M.A."/>
            <person name="Stajich J.E."/>
            <person name="Spatafora J.W."/>
            <person name="Visel A."/>
            <person name="Grigoriev I.V."/>
        </authorList>
    </citation>
    <scope>NUCLEOTIDE SEQUENCE [LARGE SCALE GENOMIC DNA]</scope>
    <source>
        <strain evidence="3 4">NRRL 2496</strain>
    </source>
</reference>
<dbReference type="OMA" id="EIHANDY"/>
<evidence type="ECO:0000256" key="1">
    <source>
        <dbReference type="ARBA" id="ARBA00023157"/>
    </source>
</evidence>
<dbReference type="SUPFAM" id="SSF50494">
    <property type="entry name" value="Trypsin-like serine proteases"/>
    <property type="match status" value="1"/>
</dbReference>
<dbReference type="PANTHER" id="PTHR24250">
    <property type="entry name" value="CHYMOTRYPSIN-RELATED"/>
    <property type="match status" value="1"/>
</dbReference>
<sequence>MLGNPHVCGGILLTYNPATILTAAHCVADAKPPPAGKSSPFFVGYKAAERAKHTYNPIEDWVTHPAYVINDNGDVDMHYDMAIVKLAHPIEPSKHLNRVALWPANKTLPQYTRGSLMGFGYTGIDEPEADILQRTTLGVTQFSPGTSNMVEAVASHDDSLACHGDSGSPLVVHEVMHSNNTAVLVPRVLGLLARIFGVHDVNEERATCPTPFESNTTQPSIIESFCNLSNVLPWISNETGLTVDELTDPFYEP</sequence>
<dbReference type="InParanoid" id="A0A1X2H7J5"/>
<feature type="non-terminal residue" evidence="3">
    <location>
        <position position="253"/>
    </location>
</feature>
<dbReference type="InterPro" id="IPR018114">
    <property type="entry name" value="TRYPSIN_HIS"/>
</dbReference>
<dbReference type="PROSITE" id="PS50240">
    <property type="entry name" value="TRYPSIN_DOM"/>
    <property type="match status" value="1"/>
</dbReference>
<evidence type="ECO:0000313" key="4">
    <source>
        <dbReference type="Proteomes" id="UP000242180"/>
    </source>
</evidence>